<dbReference type="InterPro" id="IPR011037">
    <property type="entry name" value="Pyrv_Knase-like_insert_dom_sf"/>
</dbReference>
<dbReference type="AlphaFoldDB" id="A0A0F9G383"/>
<proteinExistence type="inferred from homology"/>
<dbReference type="InterPro" id="IPR018209">
    <property type="entry name" value="Pyrv_Knase_AS"/>
</dbReference>
<dbReference type="InterPro" id="IPR015793">
    <property type="entry name" value="Pyrv_Knase_brl"/>
</dbReference>
<evidence type="ECO:0000256" key="11">
    <source>
        <dbReference type="ARBA" id="ARBA00022842"/>
    </source>
</evidence>
<dbReference type="NCBIfam" id="TIGR01064">
    <property type="entry name" value="pyruv_kin"/>
    <property type="match status" value="1"/>
</dbReference>
<dbReference type="NCBIfam" id="NF004978">
    <property type="entry name" value="PRK06354.1"/>
    <property type="match status" value="1"/>
</dbReference>
<dbReference type="EMBL" id="LAZR01019261">
    <property type="protein sequence ID" value="KKL93179.1"/>
    <property type="molecule type" value="Genomic_DNA"/>
</dbReference>
<feature type="domain" description="Pyruvate kinase barrel" evidence="14">
    <location>
        <begin position="2"/>
        <end position="303"/>
    </location>
</feature>
<dbReference type="FunFam" id="3.20.20.60:FF:000025">
    <property type="entry name" value="Pyruvate kinase"/>
    <property type="match status" value="1"/>
</dbReference>
<dbReference type="UniPathway" id="UPA00109">
    <property type="reaction ID" value="UER00188"/>
</dbReference>
<dbReference type="NCBIfam" id="NF004491">
    <property type="entry name" value="PRK05826.1"/>
    <property type="match status" value="1"/>
</dbReference>
<evidence type="ECO:0000256" key="1">
    <source>
        <dbReference type="ARBA" id="ARBA00001946"/>
    </source>
</evidence>
<dbReference type="SUPFAM" id="SSF52935">
    <property type="entry name" value="PK C-terminal domain-like"/>
    <property type="match status" value="1"/>
</dbReference>
<dbReference type="Gene3D" id="2.40.33.10">
    <property type="entry name" value="PK beta-barrel domain-like"/>
    <property type="match status" value="1"/>
</dbReference>
<comment type="cofactor">
    <cofactor evidence="2">
        <name>K(+)</name>
        <dbReference type="ChEBI" id="CHEBI:29103"/>
    </cofactor>
</comment>
<evidence type="ECO:0000256" key="6">
    <source>
        <dbReference type="ARBA" id="ARBA00022679"/>
    </source>
</evidence>
<dbReference type="GO" id="GO:0030955">
    <property type="term" value="F:potassium ion binding"/>
    <property type="evidence" value="ECO:0007669"/>
    <property type="project" value="InterPro"/>
</dbReference>
<protein>
    <recommendedName>
        <fullName evidence="5">pyruvate kinase</fullName>
        <ecNumber evidence="5">2.7.1.40</ecNumber>
    </recommendedName>
</protein>
<keyword evidence="12" id="KW-0324">Glycolysis</keyword>
<dbReference type="GO" id="GO:0004743">
    <property type="term" value="F:pyruvate kinase activity"/>
    <property type="evidence" value="ECO:0007669"/>
    <property type="project" value="UniProtKB-EC"/>
</dbReference>
<organism evidence="16">
    <name type="scientific">marine sediment metagenome</name>
    <dbReference type="NCBI Taxonomy" id="412755"/>
    <lineage>
        <taxon>unclassified sequences</taxon>
        <taxon>metagenomes</taxon>
        <taxon>ecological metagenomes</taxon>
    </lineage>
</organism>
<accession>A0A0F9G383</accession>
<evidence type="ECO:0000256" key="10">
    <source>
        <dbReference type="ARBA" id="ARBA00022840"/>
    </source>
</evidence>
<evidence type="ECO:0000259" key="15">
    <source>
        <dbReference type="Pfam" id="PF02887"/>
    </source>
</evidence>
<evidence type="ECO:0000256" key="5">
    <source>
        <dbReference type="ARBA" id="ARBA00012142"/>
    </source>
</evidence>
<keyword evidence="8" id="KW-0547">Nucleotide-binding</keyword>
<dbReference type="FunFam" id="2.40.33.10:FF:000001">
    <property type="entry name" value="Pyruvate kinase"/>
    <property type="match status" value="1"/>
</dbReference>
<dbReference type="InterPro" id="IPR015806">
    <property type="entry name" value="Pyrv_Knase_insert_dom_sf"/>
</dbReference>
<dbReference type="InterPro" id="IPR001697">
    <property type="entry name" value="Pyr_Knase"/>
</dbReference>
<dbReference type="InterPro" id="IPR040442">
    <property type="entry name" value="Pyrv_kinase-like_dom_sf"/>
</dbReference>
<evidence type="ECO:0000256" key="8">
    <source>
        <dbReference type="ARBA" id="ARBA00022741"/>
    </source>
</evidence>
<dbReference type="SUPFAM" id="SSF50800">
    <property type="entry name" value="PK beta-barrel domain-like"/>
    <property type="match status" value="1"/>
</dbReference>
<dbReference type="Pfam" id="PF02887">
    <property type="entry name" value="PK_C"/>
    <property type="match status" value="1"/>
</dbReference>
<evidence type="ECO:0000259" key="14">
    <source>
        <dbReference type="Pfam" id="PF00224"/>
    </source>
</evidence>
<comment type="caution">
    <text evidence="16">The sequence shown here is derived from an EMBL/GenBank/DDBJ whole genome shotgun (WGS) entry which is preliminary data.</text>
</comment>
<dbReference type="GO" id="GO:0000287">
    <property type="term" value="F:magnesium ion binding"/>
    <property type="evidence" value="ECO:0007669"/>
    <property type="project" value="InterPro"/>
</dbReference>
<name>A0A0F9G383_9ZZZZ</name>
<keyword evidence="11" id="KW-0460">Magnesium</keyword>
<dbReference type="EC" id="2.7.1.40" evidence="5"/>
<keyword evidence="9" id="KW-0418">Kinase</keyword>
<keyword evidence="13" id="KW-0670">Pyruvate</keyword>
<evidence type="ECO:0000256" key="2">
    <source>
        <dbReference type="ARBA" id="ARBA00001958"/>
    </source>
</evidence>
<dbReference type="InterPro" id="IPR036918">
    <property type="entry name" value="Pyrv_Knase_C_sf"/>
</dbReference>
<comment type="cofactor">
    <cofactor evidence="1">
        <name>Mg(2+)</name>
        <dbReference type="ChEBI" id="CHEBI:18420"/>
    </cofactor>
</comment>
<dbReference type="Pfam" id="PF00224">
    <property type="entry name" value="PK"/>
    <property type="match status" value="1"/>
</dbReference>
<dbReference type="PROSITE" id="PS00110">
    <property type="entry name" value="PYRUVATE_KINASE"/>
    <property type="match status" value="1"/>
</dbReference>
<evidence type="ECO:0000313" key="16">
    <source>
        <dbReference type="EMBL" id="KKL93179.1"/>
    </source>
</evidence>
<comment type="pathway">
    <text evidence="3">Carbohydrate degradation; glycolysis; pyruvate from D-glyceraldehyde 3-phosphate: step 5/5.</text>
</comment>
<dbReference type="Gene3D" id="3.40.1380.20">
    <property type="entry name" value="Pyruvate kinase, C-terminal domain"/>
    <property type="match status" value="1"/>
</dbReference>
<dbReference type="InterPro" id="IPR015795">
    <property type="entry name" value="Pyrv_Knase_C"/>
</dbReference>
<evidence type="ECO:0000256" key="7">
    <source>
        <dbReference type="ARBA" id="ARBA00022723"/>
    </source>
</evidence>
<keyword evidence="10" id="KW-0067">ATP-binding</keyword>
<dbReference type="GO" id="GO:0005524">
    <property type="term" value="F:ATP binding"/>
    <property type="evidence" value="ECO:0007669"/>
    <property type="project" value="UniProtKB-KW"/>
</dbReference>
<comment type="similarity">
    <text evidence="4">Belongs to the pyruvate kinase family.</text>
</comment>
<gene>
    <name evidence="16" type="ORF">LCGC14_1877280</name>
</gene>
<evidence type="ECO:0000256" key="13">
    <source>
        <dbReference type="ARBA" id="ARBA00023317"/>
    </source>
</evidence>
<dbReference type="Gene3D" id="3.20.20.60">
    <property type="entry name" value="Phosphoenolpyruvate-binding domains"/>
    <property type="match status" value="1"/>
</dbReference>
<dbReference type="SUPFAM" id="SSF51621">
    <property type="entry name" value="Phosphoenolpyruvate/pyruvate domain"/>
    <property type="match status" value="1"/>
</dbReference>
<evidence type="ECO:0000256" key="3">
    <source>
        <dbReference type="ARBA" id="ARBA00004997"/>
    </source>
</evidence>
<evidence type="ECO:0000256" key="4">
    <source>
        <dbReference type="ARBA" id="ARBA00008663"/>
    </source>
</evidence>
<reference evidence="16" key="1">
    <citation type="journal article" date="2015" name="Nature">
        <title>Complex archaea that bridge the gap between prokaryotes and eukaryotes.</title>
        <authorList>
            <person name="Spang A."/>
            <person name="Saw J.H."/>
            <person name="Jorgensen S.L."/>
            <person name="Zaremba-Niedzwiedzka K."/>
            <person name="Martijn J."/>
            <person name="Lind A.E."/>
            <person name="van Eijk R."/>
            <person name="Schleper C."/>
            <person name="Guy L."/>
            <person name="Ettema T.J."/>
        </authorList>
    </citation>
    <scope>NUCLEOTIDE SEQUENCE</scope>
</reference>
<feature type="domain" description="Pyruvate kinase C-terminal" evidence="15">
    <location>
        <begin position="331"/>
        <end position="443"/>
    </location>
</feature>
<evidence type="ECO:0000256" key="12">
    <source>
        <dbReference type="ARBA" id="ARBA00023152"/>
    </source>
</evidence>
<dbReference type="InterPro" id="IPR015813">
    <property type="entry name" value="Pyrv/PenolPyrv_kinase-like_dom"/>
</dbReference>
<dbReference type="PRINTS" id="PR01050">
    <property type="entry name" value="PYRUVTKNASE"/>
</dbReference>
<dbReference type="GO" id="GO:0016301">
    <property type="term" value="F:kinase activity"/>
    <property type="evidence" value="ECO:0007669"/>
    <property type="project" value="UniProtKB-KW"/>
</dbReference>
<keyword evidence="7" id="KW-0479">Metal-binding</keyword>
<dbReference type="PANTHER" id="PTHR11817">
    <property type="entry name" value="PYRUVATE KINASE"/>
    <property type="match status" value="1"/>
</dbReference>
<evidence type="ECO:0000256" key="9">
    <source>
        <dbReference type="ARBA" id="ARBA00022777"/>
    </source>
</evidence>
<sequence length="458" mass="49768">MRSLIDAGVDAFRLNFSYGSHEEHAEAFDLIRRLSRDAGRPVAIMQDLQGPKVRVGKLANGPYRLEPGEETTFTTESVTGDAVRVPVKYAALPQVIKAGDRILLGDGEAELRVESVAGPDVRARVIEGGVLKENQGMHLPGVALREEALSEKDLADLRLGVRLGVDYVALSFVRSGDDVRHLKKLIKEQGARIPVIAKLEKKEAIEALGEILAAADGVMVARGDLGLELGPEKVPLLQKRIIRQANRRGILVITATQMLESMTNSPRPTRAEASDVANAILDGTDAVMLSAETAVGRYPAQAVRMMARIAEEAESDPGGGHAERRRLSHAHAMSRAACELASDVHASAIVVFTRSGYSAYLVSKERPRIPIFAFTPSEAVSRQLALWWGVTPLVADFAPSVEEMIPHTDRYLVEQGLLQRGDVVVVARWSPLRAKVWTNFVQLHRLATKSADAGLATD</sequence>
<keyword evidence="6" id="KW-0808">Transferase</keyword>